<protein>
    <submittedName>
        <fullName evidence="6">ABC transporter substrate-binding protein</fullName>
    </submittedName>
</protein>
<dbReference type="InterPro" id="IPR039424">
    <property type="entry name" value="SBP_5"/>
</dbReference>
<dbReference type="SUPFAM" id="SSF53850">
    <property type="entry name" value="Periplasmic binding protein-like II"/>
    <property type="match status" value="1"/>
</dbReference>
<keyword evidence="7" id="KW-1185">Reference proteome</keyword>
<dbReference type="GO" id="GO:0015833">
    <property type="term" value="P:peptide transport"/>
    <property type="evidence" value="ECO:0007669"/>
    <property type="project" value="TreeGrafter"/>
</dbReference>
<feature type="signal peptide" evidence="4">
    <location>
        <begin position="1"/>
        <end position="30"/>
    </location>
</feature>
<dbReference type="Gene3D" id="3.90.76.10">
    <property type="entry name" value="Dipeptide-binding Protein, Domain 1"/>
    <property type="match status" value="1"/>
</dbReference>
<feature type="chain" id="PRO_5019229444" evidence="4">
    <location>
        <begin position="31"/>
        <end position="517"/>
    </location>
</feature>
<accession>A0A443J1U9</accession>
<dbReference type="Pfam" id="PF00496">
    <property type="entry name" value="SBP_bac_5"/>
    <property type="match status" value="1"/>
</dbReference>
<comment type="similarity">
    <text evidence="2">Belongs to the bacterial solute-binding protein 5 family.</text>
</comment>
<evidence type="ECO:0000313" key="6">
    <source>
        <dbReference type="EMBL" id="RWR14447.1"/>
    </source>
</evidence>
<evidence type="ECO:0000256" key="3">
    <source>
        <dbReference type="ARBA" id="ARBA00022729"/>
    </source>
</evidence>
<keyword evidence="3 4" id="KW-0732">Signal</keyword>
<dbReference type="Gene3D" id="3.40.190.10">
    <property type="entry name" value="Periplasmic binding protein-like II"/>
    <property type="match status" value="1"/>
</dbReference>
<proteinExistence type="inferred from homology"/>
<dbReference type="Gene3D" id="3.10.105.10">
    <property type="entry name" value="Dipeptide-binding Protein, Domain 3"/>
    <property type="match status" value="1"/>
</dbReference>
<dbReference type="InterPro" id="IPR000914">
    <property type="entry name" value="SBP_5_dom"/>
</dbReference>
<dbReference type="AlphaFoldDB" id="A0A443J1U9"/>
<evidence type="ECO:0000256" key="2">
    <source>
        <dbReference type="ARBA" id="ARBA00005695"/>
    </source>
</evidence>
<evidence type="ECO:0000256" key="1">
    <source>
        <dbReference type="ARBA" id="ARBA00004418"/>
    </source>
</evidence>
<dbReference type="PANTHER" id="PTHR30290:SF38">
    <property type="entry name" value="D,D-DIPEPTIDE-BINDING PERIPLASMIC PROTEIN DDPA-RELATED"/>
    <property type="match status" value="1"/>
</dbReference>
<dbReference type="EMBL" id="SAUW01000003">
    <property type="protein sequence ID" value="RWR14447.1"/>
    <property type="molecule type" value="Genomic_DNA"/>
</dbReference>
<dbReference type="PANTHER" id="PTHR30290">
    <property type="entry name" value="PERIPLASMIC BINDING COMPONENT OF ABC TRANSPORTER"/>
    <property type="match status" value="1"/>
</dbReference>
<dbReference type="InterPro" id="IPR030678">
    <property type="entry name" value="Peptide/Ni-bd"/>
</dbReference>
<dbReference type="PIRSF" id="PIRSF002741">
    <property type="entry name" value="MppA"/>
    <property type="match status" value="1"/>
</dbReference>
<dbReference type="GO" id="GO:1904680">
    <property type="term" value="F:peptide transmembrane transporter activity"/>
    <property type="evidence" value="ECO:0007669"/>
    <property type="project" value="TreeGrafter"/>
</dbReference>
<dbReference type="GO" id="GO:0030288">
    <property type="term" value="C:outer membrane-bounded periplasmic space"/>
    <property type="evidence" value="ECO:0007669"/>
    <property type="project" value="UniProtKB-ARBA"/>
</dbReference>
<evidence type="ECO:0000256" key="4">
    <source>
        <dbReference type="SAM" id="SignalP"/>
    </source>
</evidence>
<comment type="caution">
    <text evidence="6">The sequence shown here is derived from an EMBL/GenBank/DDBJ whole genome shotgun (WGS) entry which is preliminary data.</text>
</comment>
<evidence type="ECO:0000313" key="7">
    <source>
        <dbReference type="Proteomes" id="UP000285710"/>
    </source>
</evidence>
<dbReference type="Proteomes" id="UP000285710">
    <property type="component" value="Unassembled WGS sequence"/>
</dbReference>
<feature type="domain" description="Solute-binding protein family 5" evidence="5">
    <location>
        <begin position="76"/>
        <end position="399"/>
    </location>
</feature>
<name>A0A443J1U9_9RHOB</name>
<evidence type="ECO:0000259" key="5">
    <source>
        <dbReference type="Pfam" id="PF00496"/>
    </source>
</evidence>
<dbReference type="GO" id="GO:0043190">
    <property type="term" value="C:ATP-binding cassette (ABC) transporter complex"/>
    <property type="evidence" value="ECO:0007669"/>
    <property type="project" value="InterPro"/>
</dbReference>
<comment type="subcellular location">
    <subcellularLocation>
        <location evidence="1">Periplasm</location>
    </subcellularLocation>
</comment>
<sequence length="517" mass="55424">MQPLLSFGLSVRRMAAALMIATAMPVVANAAAEGTITIAVGADATTFHPHVNALPVGNAVDMLVFEQLFRMGADSKVVPQLAQEWGWSEDGMTFTVRFETGHVFSNGNPLDAEAVAASFNQLLDAQSGSIYAGLYASLGRAEAQGDDTVVFHLAEQNGHILMLLANSAAGIIDVKANAEMGAEYGRKPVGSGPYVIDEFIGGERFSLIPNPTYKGALPATLEKITFMSVPEDGARMALIETGEADVVDRVPADAIDAVNDSGLAKVILPDSMFSISMELINSGVLADRRVREALNISIDRDGMIQGILGGLATPSVGMVGPGTQDELRATFPPKPFDPARAKDLLTEAGYGPGNPLSLVVTCPNGRYIKDSQVCQALVAQWQAIGIDAKSQVMDLSNWSANSRLPLSERKDNMTMVGRATAGIDFTLYRLFKTGVSTNISGFSNPEVDRLLAEGRATVDPEAQKKIYGEVQKIIWDQDPYVFLWYQKQALGVSNRVNGFAIRPDETMIFDNLTVSSN</sequence>
<reference evidence="6 7" key="2">
    <citation type="submission" date="2019-01" db="EMBL/GenBank/DDBJ databases">
        <authorList>
            <person name="Li Y."/>
        </authorList>
    </citation>
    <scope>NUCLEOTIDE SEQUENCE [LARGE SCALE GENOMIC DNA]</scope>
    <source>
        <strain evidence="6 7">2D-5</strain>
    </source>
</reference>
<organism evidence="6 7">
    <name type="scientific">Paenirhodobacter populi</name>
    <dbReference type="NCBI Taxonomy" id="2306993"/>
    <lineage>
        <taxon>Bacteria</taxon>
        <taxon>Pseudomonadati</taxon>
        <taxon>Pseudomonadota</taxon>
        <taxon>Alphaproteobacteria</taxon>
        <taxon>Rhodobacterales</taxon>
        <taxon>Rhodobacter group</taxon>
        <taxon>Paenirhodobacter</taxon>
    </lineage>
</organism>
<reference evidence="6 7" key="1">
    <citation type="submission" date="2019-01" db="EMBL/GenBank/DDBJ databases">
        <title>Sinorhodobacter populi sp. nov. isolated from the symptomatic bark tissue of Populus euramericana canker.</title>
        <authorList>
            <person name="Xu G."/>
        </authorList>
    </citation>
    <scope>NUCLEOTIDE SEQUENCE [LARGE SCALE GENOMIC DNA]</scope>
    <source>
        <strain evidence="6 7">2D-5</strain>
    </source>
</reference>
<dbReference type="CDD" id="cd00995">
    <property type="entry name" value="PBP2_NikA_DppA_OppA_like"/>
    <property type="match status" value="1"/>
</dbReference>
<gene>
    <name evidence="6" type="ORF">D2T33_04375</name>
</gene>